<dbReference type="SUPFAM" id="SSF50677">
    <property type="entry name" value="ValRS/IleRS/LeuRS editing domain"/>
    <property type="match status" value="1"/>
</dbReference>
<dbReference type="Pfam" id="PF00133">
    <property type="entry name" value="tRNA-synt_1"/>
    <property type="match status" value="2"/>
</dbReference>
<dbReference type="SUPFAM" id="SSF47323">
    <property type="entry name" value="Anticodon-binding domain of a subclass of class I aminoacyl-tRNA synthetases"/>
    <property type="match status" value="1"/>
</dbReference>
<dbReference type="GO" id="GO:0005524">
    <property type="term" value="F:ATP binding"/>
    <property type="evidence" value="ECO:0007669"/>
    <property type="project" value="UniProtKB-KW"/>
</dbReference>
<dbReference type="Proteomes" id="UP000717585">
    <property type="component" value="Unassembled WGS sequence"/>
</dbReference>
<evidence type="ECO:0000256" key="6">
    <source>
        <dbReference type="ARBA" id="ARBA00022917"/>
    </source>
</evidence>
<evidence type="ECO:0000256" key="7">
    <source>
        <dbReference type="ARBA" id="ARBA00023146"/>
    </source>
</evidence>
<evidence type="ECO:0000256" key="1">
    <source>
        <dbReference type="ARBA" id="ARBA00005594"/>
    </source>
</evidence>
<dbReference type="AlphaFoldDB" id="A0A8J6E2E7"/>
<dbReference type="EMBL" id="JAHDYR010000001">
    <property type="protein sequence ID" value="KAG9397539.1"/>
    <property type="molecule type" value="Genomic_DNA"/>
</dbReference>
<feature type="domain" description="Methionyl/Valyl/Leucyl/Isoleucyl-tRNA synthetase anticodon-binding" evidence="11">
    <location>
        <begin position="827"/>
        <end position="959"/>
    </location>
</feature>
<accession>A0A8J6E2E7</accession>
<keyword evidence="13" id="KW-1185">Reference proteome</keyword>
<feature type="domain" description="Aminoacyl-tRNA synthetase class Ia" evidence="10">
    <location>
        <begin position="142"/>
        <end position="788"/>
    </location>
</feature>
<dbReference type="GO" id="GO:0004823">
    <property type="term" value="F:leucine-tRNA ligase activity"/>
    <property type="evidence" value="ECO:0007669"/>
    <property type="project" value="UniProtKB-EC"/>
</dbReference>
<evidence type="ECO:0000256" key="9">
    <source>
        <dbReference type="RuleBase" id="RU363035"/>
    </source>
</evidence>
<dbReference type="InterPro" id="IPR009008">
    <property type="entry name" value="Val/Leu/Ile-tRNA-synth_edit"/>
</dbReference>
<evidence type="ECO:0000256" key="8">
    <source>
        <dbReference type="ARBA" id="ARBA00030520"/>
    </source>
</evidence>
<dbReference type="InterPro" id="IPR009080">
    <property type="entry name" value="tRNAsynth_Ia_anticodon-bd"/>
</dbReference>
<evidence type="ECO:0000256" key="2">
    <source>
        <dbReference type="ARBA" id="ARBA00013164"/>
    </source>
</evidence>
<keyword evidence="6 9" id="KW-0648">Protein biosynthesis</keyword>
<evidence type="ECO:0000259" key="10">
    <source>
        <dbReference type="Pfam" id="PF00133"/>
    </source>
</evidence>
<evidence type="ECO:0000256" key="3">
    <source>
        <dbReference type="ARBA" id="ARBA00022598"/>
    </source>
</evidence>
<comment type="similarity">
    <text evidence="1 9">Belongs to the class-I aminoacyl-tRNA synthetase family.</text>
</comment>
<dbReference type="OrthoDB" id="10249672at2759"/>
<gene>
    <name evidence="12" type="ORF">J8273_0669</name>
</gene>
<evidence type="ECO:0000256" key="5">
    <source>
        <dbReference type="ARBA" id="ARBA00022840"/>
    </source>
</evidence>
<dbReference type="InterPro" id="IPR001412">
    <property type="entry name" value="aa-tRNA-synth_I_CS"/>
</dbReference>
<dbReference type="Gene3D" id="3.90.740.10">
    <property type="entry name" value="Valyl/Leucyl/Isoleucyl-tRNA synthetase, editing domain"/>
    <property type="match status" value="1"/>
</dbReference>
<feature type="domain" description="Aminoacyl-tRNA synthetase class Ia" evidence="10">
    <location>
        <begin position="18"/>
        <end position="98"/>
    </location>
</feature>
<evidence type="ECO:0000313" key="12">
    <source>
        <dbReference type="EMBL" id="KAG9397539.1"/>
    </source>
</evidence>
<keyword evidence="4 9" id="KW-0547">Nucleotide-binding</keyword>
<evidence type="ECO:0000256" key="4">
    <source>
        <dbReference type="ARBA" id="ARBA00022741"/>
    </source>
</evidence>
<proteinExistence type="inferred from homology"/>
<dbReference type="Gene3D" id="1.10.730.10">
    <property type="entry name" value="Isoleucyl-tRNA Synthetase, Domain 1"/>
    <property type="match status" value="1"/>
</dbReference>
<organism evidence="12 13">
    <name type="scientific">Carpediemonas membranifera</name>
    <dbReference type="NCBI Taxonomy" id="201153"/>
    <lineage>
        <taxon>Eukaryota</taxon>
        <taxon>Metamonada</taxon>
        <taxon>Carpediemonas-like organisms</taxon>
        <taxon>Carpediemonas</taxon>
    </lineage>
</organism>
<dbReference type="InterPro" id="IPR014729">
    <property type="entry name" value="Rossmann-like_a/b/a_fold"/>
</dbReference>
<dbReference type="GO" id="GO:0006429">
    <property type="term" value="P:leucyl-tRNA aminoacylation"/>
    <property type="evidence" value="ECO:0007669"/>
    <property type="project" value="InterPro"/>
</dbReference>
<sequence length="1099" mass="123103">MEKSLKKTKLVNLEDDIRKMWSETRIWESDARDEKGEKWFVTFPFPYMNGKLHLGHLFSFTKADYIIGYKKLKGVHTLFPFGFHATGMPIKACADRLTAEFNAPADEEQIEEAVQATEVTNEPKTTFKGAKTKLKSKTGNGTQYEIMQAMGIPEDEIHKFQDAHYWVKYFPPLAKEDLIQFGGKIDWRRSFVTTDLNPYYDSFIRWQFIRLKESGYVKFGTRATVYSPKDGQACADHDRSTGEGLGPQEYVVIKMRVKDTSALPDRVASALEEHKDRVYLGAATLRAETMYGQTNCWALPTGEYGAYLMKNGDVLVSGARAIRNMFFQGLVAEKDGEPHCLVDGILGKELFGVELAAPLTPYTSVFVLPLLTIKLDKGTGIVTSVPSDAPDDWAAYRDMQENRNGIAEKHGVKSEWCANPTLPVIKIPQMIEKDGELHDTIACAIDLCEQMGIKSQLDKAKLAQAKQKAYLDGFYKGTMYLEEVRKLGATTLITLAGESIELEGMPVAKAKEVMRDALCESGDAFVYSEPEGTVISRSGDECVVTLMDQWYLDYGAEEWKAAIKRCLVAMDLYSDEIRAQFDKAADWLSQWACSRSFGLGTRIPWDEKFLIESLSDSTIYMAYYTVAHFLHEGSLDGSTRGSAMVEPEAMTPEIWSAILLGDFSGVTDACPIPRETIEAMRKEFEYWYPVDLRVSGKDLIQNHLTMFLYNHTAIWPDKILDNVRGQEGWAESKWPKGVRTNGHIQIDNQKMSKSTGNFLTGTEAMDTYGVDALRFALGEAGDGMEDANFVRDAAEQAVLKLGNQLEWIETMVSNASNLRHGDLTLFDRVFLGQMHFTLGEVDRAYERMLFRGAIKVGFHDLQSVRDKYRTAVGGDEHMHVECVKTFARVQATCLAPICSFWAEHVHSAVLGGEGSIFAAGWPVVPGTVEQHELAIVQSAYLDNLITVTKRKNKGKKKVAPTSFTIVVAKAWHEWQKVALATLRQCFDADTKTFTEDPKALVRAIAQDDEATKAALKVKMFLPFMAMKQRQATTQGVYAIAENQPFDEMETLKINAEFLAAQFSVENVETVYSDDVADEKLKTVLKKQTPSPGEPVAVPN</sequence>
<dbReference type="NCBIfam" id="TIGR00395">
    <property type="entry name" value="leuS_arch"/>
    <property type="match status" value="1"/>
</dbReference>
<keyword evidence="5 9" id="KW-0067">ATP-binding</keyword>
<evidence type="ECO:0000259" key="11">
    <source>
        <dbReference type="Pfam" id="PF08264"/>
    </source>
</evidence>
<dbReference type="InterPro" id="IPR004493">
    <property type="entry name" value="Leu-tRNA-synth_Ia_arc/euk"/>
</dbReference>
<dbReference type="EC" id="6.1.1.4" evidence="2"/>
<keyword evidence="3 9" id="KW-0436">Ligase</keyword>
<keyword evidence="7 9" id="KW-0030">Aminoacyl-tRNA synthetase</keyword>
<dbReference type="FunFam" id="3.90.740.10:FF:000001">
    <property type="entry name" value="Leucine--tRNA ligase, cytoplasmic"/>
    <property type="match status" value="1"/>
</dbReference>
<protein>
    <recommendedName>
        <fullName evidence="2">leucine--tRNA ligase</fullName>
        <ecNumber evidence="2">6.1.1.4</ecNumber>
    </recommendedName>
    <alternativeName>
        <fullName evidence="8">Leucyl-tRNA synthetase</fullName>
    </alternativeName>
</protein>
<name>A0A8J6E2E7_9EUKA</name>
<reference evidence="12" key="1">
    <citation type="submission" date="2021-05" db="EMBL/GenBank/DDBJ databases">
        <title>A free-living protist that lacks canonical eukaryotic 1 DNA replication and segregation systems.</title>
        <authorList>
            <person name="Salas-Leiva D.E."/>
            <person name="Tromer E.C."/>
            <person name="Curtis B.A."/>
            <person name="Jerlstrom-Hultqvist J."/>
            <person name="Kolisko M."/>
            <person name="Yi Z."/>
            <person name="Salas-Leiva J.S."/>
            <person name="Gallot-Lavallee L."/>
            <person name="Kops G.J.P.L."/>
            <person name="Archibald J.M."/>
            <person name="Simpson A.G.B."/>
            <person name="Roger A.J."/>
        </authorList>
    </citation>
    <scope>NUCLEOTIDE SEQUENCE</scope>
    <source>
        <strain evidence="12">BICM</strain>
    </source>
</reference>
<dbReference type="SUPFAM" id="SSF52374">
    <property type="entry name" value="Nucleotidylyl transferase"/>
    <property type="match status" value="1"/>
</dbReference>
<dbReference type="Gene3D" id="3.40.50.620">
    <property type="entry name" value="HUPs"/>
    <property type="match status" value="1"/>
</dbReference>
<dbReference type="Pfam" id="PF08264">
    <property type="entry name" value="Anticodon_1"/>
    <property type="match status" value="1"/>
</dbReference>
<dbReference type="GO" id="GO:0002161">
    <property type="term" value="F:aminoacyl-tRNA deacylase activity"/>
    <property type="evidence" value="ECO:0007669"/>
    <property type="project" value="InterPro"/>
</dbReference>
<dbReference type="InterPro" id="IPR002300">
    <property type="entry name" value="aa-tRNA-synth_Ia"/>
</dbReference>
<evidence type="ECO:0000313" key="13">
    <source>
        <dbReference type="Proteomes" id="UP000717585"/>
    </source>
</evidence>
<dbReference type="InterPro" id="IPR013155">
    <property type="entry name" value="M/V/L/I-tRNA-synth_anticd-bd"/>
</dbReference>
<dbReference type="NCBIfam" id="NF008957">
    <property type="entry name" value="PRK12300.1"/>
    <property type="match status" value="1"/>
</dbReference>
<dbReference type="PROSITE" id="PS00178">
    <property type="entry name" value="AA_TRNA_LIGASE_I"/>
    <property type="match status" value="1"/>
</dbReference>
<dbReference type="PANTHER" id="PTHR45794:SF1">
    <property type="entry name" value="LEUCINE--TRNA LIGASE, CYTOPLASMIC"/>
    <property type="match status" value="1"/>
</dbReference>
<dbReference type="PANTHER" id="PTHR45794">
    <property type="entry name" value="LEUCYL-TRNA SYNTHETASE"/>
    <property type="match status" value="1"/>
</dbReference>
<comment type="caution">
    <text evidence="12">The sequence shown here is derived from an EMBL/GenBank/DDBJ whole genome shotgun (WGS) entry which is preliminary data.</text>
</comment>